<dbReference type="EMBL" id="SPHZ02000010">
    <property type="protein sequence ID" value="KAF0897090.1"/>
    <property type="molecule type" value="Genomic_DNA"/>
</dbReference>
<organism evidence="2 3">
    <name type="scientific">Oryza meyeriana var. granulata</name>
    <dbReference type="NCBI Taxonomy" id="110450"/>
    <lineage>
        <taxon>Eukaryota</taxon>
        <taxon>Viridiplantae</taxon>
        <taxon>Streptophyta</taxon>
        <taxon>Embryophyta</taxon>
        <taxon>Tracheophyta</taxon>
        <taxon>Spermatophyta</taxon>
        <taxon>Magnoliopsida</taxon>
        <taxon>Liliopsida</taxon>
        <taxon>Poales</taxon>
        <taxon>Poaceae</taxon>
        <taxon>BOP clade</taxon>
        <taxon>Oryzoideae</taxon>
        <taxon>Oryzeae</taxon>
        <taxon>Oryzinae</taxon>
        <taxon>Oryza</taxon>
        <taxon>Oryza meyeriana</taxon>
    </lineage>
</organism>
<dbReference type="AlphaFoldDB" id="A0A6G1CA90"/>
<proteinExistence type="predicted"/>
<keyword evidence="3" id="KW-1185">Reference proteome</keyword>
<comment type="caution">
    <text evidence="2">The sequence shown here is derived from an EMBL/GenBank/DDBJ whole genome shotgun (WGS) entry which is preliminary data.</text>
</comment>
<sequence length="164" mass="17749">MPPRPAPARARLPAWPRPSARATAAAHSPIFPRSQHTIEHRAPRCRPGLPQNPPAPVRLRLLSAPPLAPAASLAPPCILSCRRQALLPRPPSSVRLRLLFAHASAVAPAGLPLPLPVRRAAAPAPPPPLREPPPCHSVRAAAVALFQRRRRRSPNAVVMLCRHW</sequence>
<evidence type="ECO:0000256" key="1">
    <source>
        <dbReference type="SAM" id="MobiDB-lite"/>
    </source>
</evidence>
<evidence type="ECO:0000313" key="3">
    <source>
        <dbReference type="Proteomes" id="UP000479710"/>
    </source>
</evidence>
<evidence type="ECO:0000313" key="2">
    <source>
        <dbReference type="EMBL" id="KAF0897090.1"/>
    </source>
</evidence>
<feature type="compositionally biased region" description="Low complexity" evidence="1">
    <location>
        <begin position="7"/>
        <end position="22"/>
    </location>
</feature>
<feature type="region of interest" description="Disordered" evidence="1">
    <location>
        <begin position="1"/>
        <end position="28"/>
    </location>
</feature>
<name>A0A6G1CA90_9ORYZ</name>
<accession>A0A6G1CA90</accession>
<protein>
    <submittedName>
        <fullName evidence="2">Uncharacterized protein</fullName>
    </submittedName>
</protein>
<gene>
    <name evidence="2" type="ORF">E2562_033640</name>
</gene>
<dbReference type="Proteomes" id="UP000479710">
    <property type="component" value="Unassembled WGS sequence"/>
</dbReference>
<reference evidence="2 3" key="1">
    <citation type="submission" date="2019-11" db="EMBL/GenBank/DDBJ databases">
        <title>Whole genome sequence of Oryza granulata.</title>
        <authorList>
            <person name="Li W."/>
        </authorList>
    </citation>
    <scope>NUCLEOTIDE SEQUENCE [LARGE SCALE GENOMIC DNA]</scope>
    <source>
        <strain evidence="3">cv. Menghai</strain>
        <tissue evidence="2">Leaf</tissue>
    </source>
</reference>